<accession>A0A7D5P802</accession>
<reference evidence="1 2" key="1">
    <citation type="submission" date="2020-07" db="EMBL/GenBank/DDBJ databases">
        <title>Halosimplex litoreum sp. nov. and Halosimplex rubrum sp. nov., isolated from different salt environments.</title>
        <authorList>
            <person name="Cui H."/>
        </authorList>
    </citation>
    <scope>NUCLEOTIDE SEQUENCE [LARGE SCALE GENOMIC DNA]</scope>
    <source>
        <strain evidence="1 2">R2</strain>
    </source>
</reference>
<sequence length="57" mass="6200">MTGLPDSPSYEEDETIAKLQQALDEATGVDLRAALEGAIEDRKAEIRRDARATQPAD</sequence>
<evidence type="ECO:0000313" key="1">
    <source>
        <dbReference type="EMBL" id="QLH83157.1"/>
    </source>
</evidence>
<gene>
    <name evidence="1" type="ORF">HZS54_16650</name>
</gene>
<dbReference type="EMBL" id="CP058909">
    <property type="protein sequence ID" value="QLH83157.1"/>
    <property type="molecule type" value="Genomic_DNA"/>
</dbReference>
<organism evidence="1 2">
    <name type="scientific">Halosimplex pelagicum</name>
    <dbReference type="NCBI Taxonomy" id="869886"/>
    <lineage>
        <taxon>Archaea</taxon>
        <taxon>Methanobacteriati</taxon>
        <taxon>Methanobacteriota</taxon>
        <taxon>Stenosarchaea group</taxon>
        <taxon>Halobacteria</taxon>
        <taxon>Halobacteriales</taxon>
        <taxon>Haloarculaceae</taxon>
        <taxon>Halosimplex</taxon>
    </lineage>
</organism>
<dbReference type="GeneID" id="56084253"/>
<protein>
    <submittedName>
        <fullName evidence="1">Uncharacterized protein</fullName>
    </submittedName>
</protein>
<keyword evidence="2" id="KW-1185">Reference proteome</keyword>
<evidence type="ECO:0000313" key="2">
    <source>
        <dbReference type="Proteomes" id="UP000509346"/>
    </source>
</evidence>
<dbReference type="AlphaFoldDB" id="A0A7D5P802"/>
<dbReference type="RefSeq" id="WP_179918212.1">
    <property type="nucleotide sequence ID" value="NZ_CP058909.1"/>
</dbReference>
<name>A0A7D5P802_9EURY</name>
<dbReference type="OrthoDB" id="231903at2157"/>
<proteinExistence type="predicted"/>
<dbReference type="Proteomes" id="UP000509346">
    <property type="component" value="Chromosome"/>
</dbReference>
<dbReference type="KEGG" id="hpel:HZS54_16650"/>